<dbReference type="Gene3D" id="2.60.40.420">
    <property type="entry name" value="Cupredoxins - blue copper proteins"/>
    <property type="match status" value="3"/>
</dbReference>
<evidence type="ECO:0008006" key="12">
    <source>
        <dbReference type="Google" id="ProtNLM"/>
    </source>
</evidence>
<name>A0A9W9KKV5_9EURO</name>
<evidence type="ECO:0000256" key="1">
    <source>
        <dbReference type="ARBA" id="ARBA00010609"/>
    </source>
</evidence>
<dbReference type="Proteomes" id="UP001149074">
    <property type="component" value="Unassembled WGS sequence"/>
</dbReference>
<dbReference type="AlphaFoldDB" id="A0A9W9KKV5"/>
<keyword evidence="6" id="KW-0325">Glycoprotein</keyword>
<feature type="domain" description="Plastocyanin-like" evidence="9">
    <location>
        <begin position="50"/>
        <end position="163"/>
    </location>
</feature>
<protein>
    <recommendedName>
        <fullName evidence="12">Multicopper oxidase</fullName>
    </recommendedName>
</protein>
<dbReference type="EMBL" id="JAPQKI010000002">
    <property type="protein sequence ID" value="KAJ5110489.1"/>
    <property type="molecule type" value="Genomic_DNA"/>
</dbReference>
<evidence type="ECO:0000256" key="5">
    <source>
        <dbReference type="ARBA" id="ARBA00023008"/>
    </source>
</evidence>
<accession>A0A9W9KKV5</accession>
<proteinExistence type="inferred from homology"/>
<keyword evidence="2" id="KW-0479">Metal-binding</keyword>
<sequence>MSVPSKHPRDTSCVHGPNSRKCWSKGFDITTDYYENIPDTGVVREYWFNIENGTASPDGVEFPVQLINGSFPGPTIIADWGDTFSTSRTLQNNGTGLHFHGIRQNYTDGMDGVPSITQCPVAPGDSFTYRWRATEYGTGWYHSHFYVQAWDGVLGGILINGPASANYNVDLGHVFLNDLYHVIDCRSASLQAATGAPPTTPNSLINGTNTWNEEDARFETVFNPGTRYRMRLVNAGAYQHFRFMIDNHTMEVMANDFVPIHPFNTTQLSIGMGQRYDIILTGKQIKAGNFWMRAIPQSACSETDATDKVKGIIRYDNTSATDPTTSAYSYSDSCADEDPSNLISYLKLDASETYTYQTGENVEVQVTDNAMLWLMNKTSFHTQWEYPSLLQVAQGNTTWLKKQRVIHLPAADKWVYMVIHSPFAQDHPMHLHGHDFWPDSCQYPRRDVVMLPASGYVVIALKTNNPGVWLMHCHIAWHISEGFAIQQLERISDISWDMASQNSTCKNWDRYAHADDVTQYDSGV</sequence>
<reference evidence="10" key="1">
    <citation type="submission" date="2022-11" db="EMBL/GenBank/DDBJ databases">
        <authorList>
            <person name="Petersen C."/>
        </authorList>
    </citation>
    <scope>NUCLEOTIDE SEQUENCE</scope>
    <source>
        <strain evidence="10">IBT 30761</strain>
    </source>
</reference>
<dbReference type="CDD" id="cd13901">
    <property type="entry name" value="CuRO_3_MaLCC_like"/>
    <property type="match status" value="1"/>
</dbReference>
<dbReference type="FunFam" id="2.60.40.420:FF:000038">
    <property type="entry name" value="Extracellular dihydrogeodin oxidase/laccase"/>
    <property type="match status" value="1"/>
</dbReference>
<dbReference type="InterPro" id="IPR011707">
    <property type="entry name" value="Cu-oxidase-like_N"/>
</dbReference>
<feature type="domain" description="Plastocyanin-like" evidence="8">
    <location>
        <begin position="385"/>
        <end position="490"/>
    </location>
</feature>
<keyword evidence="3" id="KW-0677">Repeat</keyword>
<dbReference type="Pfam" id="PF07731">
    <property type="entry name" value="Cu-oxidase_2"/>
    <property type="match status" value="1"/>
</dbReference>
<dbReference type="InterPro" id="IPR045087">
    <property type="entry name" value="Cu-oxidase_fam"/>
</dbReference>
<evidence type="ECO:0000313" key="10">
    <source>
        <dbReference type="EMBL" id="KAJ5110489.1"/>
    </source>
</evidence>
<dbReference type="GO" id="GO:0005507">
    <property type="term" value="F:copper ion binding"/>
    <property type="evidence" value="ECO:0007669"/>
    <property type="project" value="InterPro"/>
</dbReference>
<keyword evidence="4" id="KW-0560">Oxidoreductase</keyword>
<evidence type="ECO:0000256" key="2">
    <source>
        <dbReference type="ARBA" id="ARBA00022723"/>
    </source>
</evidence>
<dbReference type="OrthoDB" id="2121828at2759"/>
<dbReference type="InterPro" id="IPR008972">
    <property type="entry name" value="Cupredoxin"/>
</dbReference>
<dbReference type="PANTHER" id="PTHR11709:SF502">
    <property type="entry name" value="MULTICOPPER OXIDASE"/>
    <property type="match status" value="1"/>
</dbReference>
<keyword evidence="11" id="KW-1185">Reference proteome</keyword>
<evidence type="ECO:0000259" key="7">
    <source>
        <dbReference type="Pfam" id="PF00394"/>
    </source>
</evidence>
<dbReference type="SUPFAM" id="SSF49503">
    <property type="entry name" value="Cupredoxins"/>
    <property type="match status" value="3"/>
</dbReference>
<reference evidence="10" key="2">
    <citation type="journal article" date="2023" name="IMA Fungus">
        <title>Comparative genomic study of the Penicillium genus elucidates a diverse pangenome and 15 lateral gene transfer events.</title>
        <authorList>
            <person name="Petersen C."/>
            <person name="Sorensen T."/>
            <person name="Nielsen M.R."/>
            <person name="Sondergaard T.E."/>
            <person name="Sorensen J.L."/>
            <person name="Fitzpatrick D.A."/>
            <person name="Frisvad J.C."/>
            <person name="Nielsen K.L."/>
        </authorList>
    </citation>
    <scope>NUCLEOTIDE SEQUENCE</scope>
    <source>
        <strain evidence="10">IBT 30761</strain>
    </source>
</reference>
<evidence type="ECO:0000256" key="6">
    <source>
        <dbReference type="ARBA" id="ARBA00023180"/>
    </source>
</evidence>
<organism evidence="10 11">
    <name type="scientific">Penicillium argentinense</name>
    <dbReference type="NCBI Taxonomy" id="1131581"/>
    <lineage>
        <taxon>Eukaryota</taxon>
        <taxon>Fungi</taxon>
        <taxon>Dikarya</taxon>
        <taxon>Ascomycota</taxon>
        <taxon>Pezizomycotina</taxon>
        <taxon>Eurotiomycetes</taxon>
        <taxon>Eurotiomycetidae</taxon>
        <taxon>Eurotiales</taxon>
        <taxon>Aspergillaceae</taxon>
        <taxon>Penicillium</taxon>
    </lineage>
</organism>
<gene>
    <name evidence="10" type="ORF">N7532_001024</name>
</gene>
<dbReference type="GeneID" id="81352497"/>
<evidence type="ECO:0000313" key="11">
    <source>
        <dbReference type="Proteomes" id="UP001149074"/>
    </source>
</evidence>
<dbReference type="InterPro" id="IPR011706">
    <property type="entry name" value="Cu-oxidase_C"/>
</dbReference>
<keyword evidence="5" id="KW-0186">Copper</keyword>
<feature type="domain" description="Plastocyanin-like" evidence="7">
    <location>
        <begin position="174"/>
        <end position="317"/>
    </location>
</feature>
<evidence type="ECO:0000256" key="4">
    <source>
        <dbReference type="ARBA" id="ARBA00023002"/>
    </source>
</evidence>
<evidence type="ECO:0000259" key="8">
    <source>
        <dbReference type="Pfam" id="PF07731"/>
    </source>
</evidence>
<dbReference type="RefSeq" id="XP_056478559.1">
    <property type="nucleotide sequence ID" value="XM_056613518.1"/>
</dbReference>
<dbReference type="PANTHER" id="PTHR11709">
    <property type="entry name" value="MULTI-COPPER OXIDASE"/>
    <property type="match status" value="1"/>
</dbReference>
<dbReference type="InterPro" id="IPR001117">
    <property type="entry name" value="Cu-oxidase_2nd"/>
</dbReference>
<comment type="similarity">
    <text evidence="1">Belongs to the multicopper oxidase family.</text>
</comment>
<dbReference type="FunFam" id="2.60.40.420:FF:000021">
    <property type="entry name" value="Extracellular dihydrogeodin oxidase/laccase"/>
    <property type="match status" value="1"/>
</dbReference>
<dbReference type="Pfam" id="PF00394">
    <property type="entry name" value="Cu-oxidase"/>
    <property type="match status" value="1"/>
</dbReference>
<evidence type="ECO:0000259" key="9">
    <source>
        <dbReference type="Pfam" id="PF07732"/>
    </source>
</evidence>
<dbReference type="GO" id="GO:0016491">
    <property type="term" value="F:oxidoreductase activity"/>
    <property type="evidence" value="ECO:0007669"/>
    <property type="project" value="UniProtKB-KW"/>
</dbReference>
<evidence type="ECO:0000256" key="3">
    <source>
        <dbReference type="ARBA" id="ARBA00022737"/>
    </source>
</evidence>
<comment type="caution">
    <text evidence="10">The sequence shown here is derived from an EMBL/GenBank/DDBJ whole genome shotgun (WGS) entry which is preliminary data.</text>
</comment>
<dbReference type="Pfam" id="PF07732">
    <property type="entry name" value="Cu-oxidase_3"/>
    <property type="match status" value="1"/>
</dbReference>
<dbReference type="CDD" id="cd13880">
    <property type="entry name" value="CuRO_2_MaLCC_like"/>
    <property type="match status" value="1"/>
</dbReference>